<dbReference type="Gene3D" id="1.25.40.10">
    <property type="entry name" value="Tetratricopeptide repeat domain"/>
    <property type="match status" value="1"/>
</dbReference>
<comment type="caution">
    <text evidence="2">The sequence shown here is derived from an EMBL/GenBank/DDBJ whole genome shotgun (WGS) entry which is preliminary data.</text>
</comment>
<feature type="transmembrane region" description="Helical" evidence="1">
    <location>
        <begin position="7"/>
        <end position="29"/>
    </location>
</feature>
<dbReference type="RefSeq" id="WP_134365974.1">
    <property type="nucleotide sequence ID" value="NZ_SOFY01000068.1"/>
</dbReference>
<dbReference type="AlphaFoldDB" id="A0AAQ2C4Z7"/>
<name>A0AAQ2C4Z7_9MICO</name>
<feature type="transmembrane region" description="Helical" evidence="1">
    <location>
        <begin position="35"/>
        <end position="56"/>
    </location>
</feature>
<evidence type="ECO:0008006" key="4">
    <source>
        <dbReference type="Google" id="ProtNLM"/>
    </source>
</evidence>
<protein>
    <recommendedName>
        <fullName evidence="4">Tetratricopeptide repeat protein</fullName>
    </recommendedName>
</protein>
<evidence type="ECO:0000313" key="2">
    <source>
        <dbReference type="EMBL" id="TFC43829.1"/>
    </source>
</evidence>
<proteinExistence type="predicted"/>
<dbReference type="Proteomes" id="UP000297403">
    <property type="component" value="Unassembled WGS sequence"/>
</dbReference>
<keyword evidence="1" id="KW-0812">Transmembrane</keyword>
<dbReference type="SUPFAM" id="SSF48452">
    <property type="entry name" value="TPR-like"/>
    <property type="match status" value="1"/>
</dbReference>
<keyword evidence="1" id="KW-0472">Membrane</keyword>
<dbReference type="InterPro" id="IPR011990">
    <property type="entry name" value="TPR-like_helical_dom_sf"/>
</dbReference>
<keyword evidence="1" id="KW-1133">Transmembrane helix</keyword>
<reference evidence="2 3" key="1">
    <citation type="submission" date="2019-03" db="EMBL/GenBank/DDBJ databases">
        <title>Genomics of glacier-inhabiting Cryobacterium strains.</title>
        <authorList>
            <person name="Liu Q."/>
            <person name="Xin Y.-H."/>
        </authorList>
    </citation>
    <scope>NUCLEOTIDE SEQUENCE [LARGE SCALE GENOMIC DNA]</scope>
    <source>
        <strain evidence="3">TMT1-22</strain>
    </source>
</reference>
<dbReference type="EMBL" id="SOFY01000068">
    <property type="protein sequence ID" value="TFC43829.1"/>
    <property type="molecule type" value="Genomic_DNA"/>
</dbReference>
<accession>A0AAQ2C4Z7</accession>
<evidence type="ECO:0000313" key="3">
    <source>
        <dbReference type="Proteomes" id="UP000297403"/>
    </source>
</evidence>
<organism evidence="2 3">
    <name type="scientific">Cryobacterium shii</name>
    <dbReference type="NCBI Taxonomy" id="1259235"/>
    <lineage>
        <taxon>Bacteria</taxon>
        <taxon>Bacillati</taxon>
        <taxon>Actinomycetota</taxon>
        <taxon>Actinomycetes</taxon>
        <taxon>Micrococcales</taxon>
        <taxon>Microbacteriaceae</taxon>
        <taxon>Cryobacterium</taxon>
    </lineage>
</organism>
<keyword evidence="3" id="KW-1185">Reference proteome</keyword>
<gene>
    <name evidence="2" type="ORF">E3O49_12435</name>
</gene>
<sequence>MKGRVAAGLMALLLAFYLVLVGWRAILFLQSGEPVGIVIGVALLVLPLIGTWALAAEVRFGRNSERLVHRLEAEGGLPVEDLPIRPSGRPMRAAADAEFPVFRAAVDAAPEDWRAWFRLGLAYDASGDRRRARGAIRTAIALERADATAAAPPAAP</sequence>
<evidence type="ECO:0000256" key="1">
    <source>
        <dbReference type="SAM" id="Phobius"/>
    </source>
</evidence>